<name>A0AAX1JGU1_9MYCO</name>
<dbReference type="RefSeq" id="WP_068025243.1">
    <property type="nucleotide sequence ID" value="NZ_BLKU01000003.1"/>
</dbReference>
<dbReference type="EMBL" id="BLKU01000003">
    <property type="protein sequence ID" value="GFG64274.1"/>
    <property type="molecule type" value="Genomic_DNA"/>
</dbReference>
<dbReference type="EMBL" id="CP065047">
    <property type="protein sequence ID" value="QPI39659.1"/>
    <property type="molecule type" value="Genomic_DNA"/>
</dbReference>
<accession>A0AAX1JGU1</accession>
<evidence type="ECO:0000313" key="4">
    <source>
        <dbReference type="Proteomes" id="UP000663583"/>
    </source>
</evidence>
<sequence length="172" mass="17932">MRALLISVLVAGGLTGCASWTNHTPDLADVKVGDCLKLGGTADDPQATEAACGSAASNFKVVATAADRSECPADVDSFYSTHNAMNGSTSTLCLDIDWVLGGCMSVDPQHRSDPVRVDCNDASVPHRQRATQILKDLDPPVGVDQCASGVGYAYSQRRFAVCVEDVVSGARG</sequence>
<evidence type="ECO:0000313" key="1">
    <source>
        <dbReference type="EMBL" id="GFG64274.1"/>
    </source>
</evidence>
<reference evidence="1 3" key="1">
    <citation type="journal article" date="2019" name="Emerg. Microbes Infect.">
        <title>Comprehensive subspecies identification of 175 nontuberculous mycobacteria species based on 7547 genomic profiles.</title>
        <authorList>
            <person name="Matsumoto Y."/>
            <person name="Kinjo T."/>
            <person name="Motooka D."/>
            <person name="Nabeya D."/>
            <person name="Jung N."/>
            <person name="Uechi K."/>
            <person name="Horii T."/>
            <person name="Iida T."/>
            <person name="Fujita J."/>
            <person name="Nakamura S."/>
        </authorList>
    </citation>
    <scope>NUCLEOTIDE SEQUENCE [LARGE SCALE GENOMIC DNA]</scope>
    <source>
        <strain evidence="1 3">JCM 13573</strain>
    </source>
</reference>
<reference evidence="1" key="2">
    <citation type="submission" date="2020-02" db="EMBL/GenBank/DDBJ databases">
        <authorList>
            <person name="Matsumoto Y."/>
            <person name="Kinjo T."/>
            <person name="Motooka D."/>
            <person name="Nabeya D."/>
            <person name="Jung N."/>
            <person name="Uechi K."/>
            <person name="Horii T."/>
            <person name="Iida T."/>
            <person name="Fujita J."/>
            <person name="Nakamura S."/>
        </authorList>
    </citation>
    <scope>NUCLEOTIDE SEQUENCE</scope>
    <source>
        <strain evidence="1">JCM 13573</strain>
    </source>
</reference>
<reference evidence="2" key="3">
    <citation type="submission" date="2020-11" db="EMBL/GenBank/DDBJ databases">
        <title>Intraspecies plasmid and genomic variation of Mycobacterium kubicae revealed by the complete genome sequences of two clinical isolates.</title>
        <authorList>
            <person name="Hendrix J.R."/>
            <person name="Epperson L.E."/>
            <person name="Honda J.R."/>
            <person name="Strong M."/>
        </authorList>
    </citation>
    <scope>NUCLEOTIDE SEQUENCE</scope>
    <source>
        <strain evidence="2">JCM 13573</strain>
    </source>
</reference>
<evidence type="ECO:0000313" key="2">
    <source>
        <dbReference type="EMBL" id="QPI39659.1"/>
    </source>
</evidence>
<dbReference type="AlphaFoldDB" id="A0AAX1JGU1"/>
<dbReference type="KEGG" id="mku:I2456_09505"/>
<evidence type="ECO:0000313" key="3">
    <source>
        <dbReference type="Proteomes" id="UP000465306"/>
    </source>
</evidence>
<dbReference type="Proteomes" id="UP000465306">
    <property type="component" value="Unassembled WGS sequence"/>
</dbReference>
<proteinExistence type="predicted"/>
<dbReference type="Proteomes" id="UP000663583">
    <property type="component" value="Chromosome"/>
</dbReference>
<gene>
    <name evidence="1" type="primary">lppU</name>
    <name evidence="2" type="ORF">I2456_09505</name>
    <name evidence="1" type="ORF">MKUB_17640</name>
</gene>
<keyword evidence="3" id="KW-1185">Reference proteome</keyword>
<evidence type="ECO:0008006" key="5">
    <source>
        <dbReference type="Google" id="ProtNLM"/>
    </source>
</evidence>
<organism evidence="2 4">
    <name type="scientific">Mycobacterium kubicae</name>
    <dbReference type="NCBI Taxonomy" id="120959"/>
    <lineage>
        <taxon>Bacteria</taxon>
        <taxon>Bacillati</taxon>
        <taxon>Actinomycetota</taxon>
        <taxon>Actinomycetes</taxon>
        <taxon>Mycobacteriales</taxon>
        <taxon>Mycobacteriaceae</taxon>
        <taxon>Mycobacterium</taxon>
        <taxon>Mycobacterium simiae complex</taxon>
    </lineage>
</organism>
<protein>
    <recommendedName>
        <fullName evidence="5">Lipoprotein LppU</fullName>
    </recommendedName>
</protein>
<dbReference type="PROSITE" id="PS51257">
    <property type="entry name" value="PROKAR_LIPOPROTEIN"/>
    <property type="match status" value="1"/>
</dbReference>